<name>A0A1W1E3T4_9ZZZZ</name>
<evidence type="ECO:0000313" key="1">
    <source>
        <dbReference type="EMBL" id="SFV88497.1"/>
    </source>
</evidence>
<gene>
    <name evidence="1" type="ORF">MNB_SUP05-SYMBIONT-5-1382</name>
</gene>
<dbReference type="AlphaFoldDB" id="A0A1W1E3T4"/>
<protein>
    <recommendedName>
        <fullName evidence="2">HicA protein</fullName>
    </recommendedName>
</protein>
<proteinExistence type="predicted"/>
<reference evidence="1" key="1">
    <citation type="submission" date="2016-10" db="EMBL/GenBank/DDBJ databases">
        <authorList>
            <person name="de Groot N.N."/>
        </authorList>
    </citation>
    <scope>NUCLEOTIDE SEQUENCE</scope>
</reference>
<sequence length="56" mass="6496">MLRKIQGIEVIEGAGSKVAFYKNESELSIHRPHPSKESLRYRIKLVREFLIEIGEV</sequence>
<dbReference type="EMBL" id="FPHZ01000159">
    <property type="protein sequence ID" value="SFV88497.1"/>
    <property type="molecule type" value="Genomic_DNA"/>
</dbReference>
<evidence type="ECO:0008006" key="2">
    <source>
        <dbReference type="Google" id="ProtNLM"/>
    </source>
</evidence>
<organism evidence="1">
    <name type="scientific">hydrothermal vent metagenome</name>
    <dbReference type="NCBI Taxonomy" id="652676"/>
    <lineage>
        <taxon>unclassified sequences</taxon>
        <taxon>metagenomes</taxon>
        <taxon>ecological metagenomes</taxon>
    </lineage>
</organism>
<accession>A0A1W1E3T4</accession>